<keyword evidence="3" id="KW-1185">Reference proteome</keyword>
<protein>
    <submittedName>
        <fullName evidence="2">Uncharacterized protein</fullName>
    </submittedName>
</protein>
<feature type="region of interest" description="Disordered" evidence="1">
    <location>
        <begin position="305"/>
        <end position="359"/>
    </location>
</feature>
<feature type="region of interest" description="Disordered" evidence="1">
    <location>
        <begin position="259"/>
        <end position="282"/>
    </location>
</feature>
<evidence type="ECO:0000313" key="2">
    <source>
        <dbReference type="EMBL" id="ORY33202.1"/>
    </source>
</evidence>
<dbReference type="AlphaFoldDB" id="A0A1Y2BEF2"/>
<name>A0A1Y2BEF2_9FUNG</name>
<sequence length="359" mass="41070">MAQQPNQFNNNNNHIPPPNPRNSDNGAEDEEEEEEEEEDEGANEEDEWYQGLGSPSPPTSPSHVPSSQSNPSDSDSSDDHPARRKRSKSPARSPLRSTRKASFKQTKFDFLQSDLHRIPAGRKAAVYINALSTELLKPMREITSSSRPSSYNIFNDRSSYKVLQVLRELHNAACRMSSSDRKSFIDQRDRQTVSRSRMERVKSHLDAAVSTLTDYPQWSGKDAARWLTKVLESDESTIARDFASKSAAEFTRELASAAKLEDSRKGNRGTTCSHCRKSGHSHADCRSLCERGRACFFKKTQCIGQNDRSRDRPRDYRDYRRDRSRSPRRDRSRSPQRDRFRRGGERGGEREQERGRARS</sequence>
<comment type="caution">
    <text evidence="2">The sequence shown here is derived from an EMBL/GenBank/DDBJ whole genome shotgun (WGS) entry which is preliminary data.</text>
</comment>
<feature type="compositionally biased region" description="Acidic residues" evidence="1">
    <location>
        <begin position="26"/>
        <end position="48"/>
    </location>
</feature>
<organism evidence="2 3">
    <name type="scientific">Rhizoclosmatium globosum</name>
    <dbReference type="NCBI Taxonomy" id="329046"/>
    <lineage>
        <taxon>Eukaryota</taxon>
        <taxon>Fungi</taxon>
        <taxon>Fungi incertae sedis</taxon>
        <taxon>Chytridiomycota</taxon>
        <taxon>Chytridiomycota incertae sedis</taxon>
        <taxon>Chytridiomycetes</taxon>
        <taxon>Chytridiales</taxon>
        <taxon>Chytriomycetaceae</taxon>
        <taxon>Rhizoclosmatium</taxon>
    </lineage>
</organism>
<dbReference type="EMBL" id="MCGO01000068">
    <property type="protein sequence ID" value="ORY33202.1"/>
    <property type="molecule type" value="Genomic_DNA"/>
</dbReference>
<dbReference type="OrthoDB" id="2173534at2759"/>
<accession>A0A1Y2BEF2</accession>
<evidence type="ECO:0000256" key="1">
    <source>
        <dbReference type="SAM" id="MobiDB-lite"/>
    </source>
</evidence>
<feature type="compositionally biased region" description="Basic and acidic residues" evidence="1">
    <location>
        <begin position="307"/>
        <end position="359"/>
    </location>
</feature>
<evidence type="ECO:0000313" key="3">
    <source>
        <dbReference type="Proteomes" id="UP000193642"/>
    </source>
</evidence>
<dbReference type="Proteomes" id="UP000193642">
    <property type="component" value="Unassembled WGS sequence"/>
</dbReference>
<feature type="compositionally biased region" description="Low complexity" evidence="1">
    <location>
        <begin position="61"/>
        <end position="74"/>
    </location>
</feature>
<proteinExistence type="predicted"/>
<reference evidence="2 3" key="1">
    <citation type="submission" date="2016-07" db="EMBL/GenBank/DDBJ databases">
        <title>Pervasive Adenine N6-methylation of Active Genes in Fungi.</title>
        <authorList>
            <consortium name="DOE Joint Genome Institute"/>
            <person name="Mondo S.J."/>
            <person name="Dannebaum R.O."/>
            <person name="Kuo R.C."/>
            <person name="Labutti K."/>
            <person name="Haridas S."/>
            <person name="Kuo A."/>
            <person name="Salamov A."/>
            <person name="Ahrendt S.R."/>
            <person name="Lipzen A."/>
            <person name="Sullivan W."/>
            <person name="Andreopoulos W.B."/>
            <person name="Clum A."/>
            <person name="Lindquist E."/>
            <person name="Daum C."/>
            <person name="Ramamoorthy G.K."/>
            <person name="Gryganskyi A."/>
            <person name="Culley D."/>
            <person name="Magnuson J.K."/>
            <person name="James T.Y."/>
            <person name="O'Malley M.A."/>
            <person name="Stajich J.E."/>
            <person name="Spatafora J.W."/>
            <person name="Visel A."/>
            <person name="Grigoriev I.V."/>
        </authorList>
    </citation>
    <scope>NUCLEOTIDE SEQUENCE [LARGE SCALE GENOMIC DNA]</scope>
    <source>
        <strain evidence="2 3">JEL800</strain>
    </source>
</reference>
<feature type="compositionally biased region" description="Low complexity" evidence="1">
    <location>
        <begin position="1"/>
        <end position="14"/>
    </location>
</feature>
<feature type="region of interest" description="Disordered" evidence="1">
    <location>
        <begin position="1"/>
        <end position="101"/>
    </location>
</feature>
<gene>
    <name evidence="2" type="ORF">BCR33DRAFT_723206</name>
</gene>